<sequence>MVTGAAAAITATIPVIFASAVAMKVTKVAFKRNGKPVGTTHYHLNGKKVVRHRHEGGRLSHYHKGLKRYGKTRKTVKR</sequence>
<dbReference type="EMBL" id="LAZR01003151">
    <property type="protein sequence ID" value="KKN21392.1"/>
    <property type="molecule type" value="Genomic_DNA"/>
</dbReference>
<gene>
    <name evidence="1" type="ORF">LCGC14_0925770</name>
</gene>
<comment type="caution">
    <text evidence="1">The sequence shown here is derived from an EMBL/GenBank/DDBJ whole genome shotgun (WGS) entry which is preliminary data.</text>
</comment>
<proteinExistence type="predicted"/>
<protein>
    <submittedName>
        <fullName evidence="1">Uncharacterized protein</fullName>
    </submittedName>
</protein>
<reference evidence="1" key="1">
    <citation type="journal article" date="2015" name="Nature">
        <title>Complex archaea that bridge the gap between prokaryotes and eukaryotes.</title>
        <authorList>
            <person name="Spang A."/>
            <person name="Saw J.H."/>
            <person name="Jorgensen S.L."/>
            <person name="Zaremba-Niedzwiedzka K."/>
            <person name="Martijn J."/>
            <person name="Lind A.E."/>
            <person name="van Eijk R."/>
            <person name="Schleper C."/>
            <person name="Guy L."/>
            <person name="Ettema T.J."/>
        </authorList>
    </citation>
    <scope>NUCLEOTIDE SEQUENCE</scope>
</reference>
<dbReference type="AlphaFoldDB" id="A0A0F9PA93"/>
<evidence type="ECO:0000313" key="1">
    <source>
        <dbReference type="EMBL" id="KKN21392.1"/>
    </source>
</evidence>
<accession>A0A0F9PA93</accession>
<name>A0A0F9PA93_9ZZZZ</name>
<organism evidence="1">
    <name type="scientific">marine sediment metagenome</name>
    <dbReference type="NCBI Taxonomy" id="412755"/>
    <lineage>
        <taxon>unclassified sequences</taxon>
        <taxon>metagenomes</taxon>
        <taxon>ecological metagenomes</taxon>
    </lineage>
</organism>